<evidence type="ECO:0000256" key="3">
    <source>
        <dbReference type="ARBA" id="ARBA00023133"/>
    </source>
</evidence>
<dbReference type="Gene3D" id="3.40.50.1400">
    <property type="match status" value="2"/>
</dbReference>
<dbReference type="STRING" id="519472.BHY08_10015"/>
<keyword evidence="3 7" id="KW-0350">Heme biosynthesis</keyword>
<dbReference type="CDD" id="cd03411">
    <property type="entry name" value="Ferrochelatase_N"/>
    <property type="match status" value="1"/>
</dbReference>
<dbReference type="InterPro" id="IPR033659">
    <property type="entry name" value="Ferrochelatase_N"/>
</dbReference>
<comment type="pathway">
    <text evidence="1 7 8">Porphyrin-containing compound metabolism; protoheme biosynthesis.</text>
</comment>
<dbReference type="Proteomes" id="UP000191200">
    <property type="component" value="Chromosome"/>
</dbReference>
<dbReference type="KEGG" id="vte:BHY08_10015"/>
<keyword evidence="10" id="KW-1185">Reference proteome</keyword>
<comment type="subcellular location">
    <subcellularLocation>
        <location evidence="7 8">Cytoplasm</location>
    </subcellularLocation>
</comment>
<dbReference type="InterPro" id="IPR019772">
    <property type="entry name" value="Ferrochelatase_AS"/>
</dbReference>
<dbReference type="HAMAP" id="MF_00323">
    <property type="entry name" value="Ferrochelatase"/>
    <property type="match status" value="1"/>
</dbReference>
<evidence type="ECO:0000313" key="9">
    <source>
        <dbReference type="EMBL" id="APB32114.1"/>
    </source>
</evidence>
<evidence type="ECO:0000256" key="4">
    <source>
        <dbReference type="ARBA" id="ARBA00023239"/>
    </source>
</evidence>
<evidence type="ECO:0000256" key="7">
    <source>
        <dbReference type="HAMAP-Rule" id="MF_00323"/>
    </source>
</evidence>
<evidence type="ECO:0000256" key="8">
    <source>
        <dbReference type="RuleBase" id="RU000607"/>
    </source>
</evidence>
<reference evidence="9 10" key="1">
    <citation type="submission" date="2016-09" db="EMBL/GenBank/DDBJ databases">
        <title>Vagococcus teuberi sp. nov., isolated from the Malian artisanal sour milk fene.</title>
        <authorList>
            <person name="Wullschleger S."/>
            <person name="Seifert C."/>
            <person name="Baumgartner S."/>
            <person name="Lacroix C."/>
            <person name="Bonfoh B."/>
            <person name="Stevens M.J."/>
            <person name="Meile L."/>
        </authorList>
    </citation>
    <scope>NUCLEOTIDE SEQUENCE [LARGE SCALE GENOMIC DNA]</scope>
    <source>
        <strain evidence="9 10">DSM 21459</strain>
    </source>
</reference>
<dbReference type="PANTHER" id="PTHR11108:SF1">
    <property type="entry name" value="FERROCHELATASE, MITOCHONDRIAL"/>
    <property type="match status" value="1"/>
</dbReference>
<organism evidence="9 10">
    <name type="scientific">Vagococcus teuberi</name>
    <dbReference type="NCBI Taxonomy" id="519472"/>
    <lineage>
        <taxon>Bacteria</taxon>
        <taxon>Bacillati</taxon>
        <taxon>Bacillota</taxon>
        <taxon>Bacilli</taxon>
        <taxon>Lactobacillales</taxon>
        <taxon>Enterococcaceae</taxon>
        <taxon>Vagococcus</taxon>
    </lineage>
</organism>
<sequence>MKKKGILLINLGTPKEATPQEVKKYLRVFLSDRRVIKTHPFLWQPVLRGIILNTRPKKSAKLYQSIWTEDGFPLLNYTLAQRDNVAKLFPDWEVEVGMSYSEPTIEQALDKLLKKGVEYVTIIPMYPQYSGSTVGSVFDRVMRYFIGTDNIIDIRFIRSYYNNELYTSYYAEKIKESLSRHDIDKIVLSYHGIPVSYVEDGDTYPKECEVTTQKIMGKVGSDVPFVQTYQSKFGPNEWLTPATDTTLKELPHQGVKKVLVVAPGFVVDCLETIEELEEENKGYFLENGGTEFIYLPPFNADKTFADIVKEIINN</sequence>
<dbReference type="GO" id="GO:0006783">
    <property type="term" value="P:heme biosynthetic process"/>
    <property type="evidence" value="ECO:0007669"/>
    <property type="project" value="UniProtKB-UniRule"/>
</dbReference>
<feature type="binding site" evidence="7">
    <location>
        <position position="271"/>
    </location>
    <ligand>
        <name>Fe(2+)</name>
        <dbReference type="ChEBI" id="CHEBI:29033"/>
    </ligand>
</feature>
<keyword evidence="4 7" id="KW-0456">Lyase</keyword>
<keyword evidence="2 7" id="KW-0408">Iron</keyword>
<dbReference type="CDD" id="cd00419">
    <property type="entry name" value="Ferrochelatase_C"/>
    <property type="match status" value="1"/>
</dbReference>
<keyword evidence="7" id="KW-0479">Metal-binding</keyword>
<dbReference type="GO" id="GO:0046872">
    <property type="term" value="F:metal ion binding"/>
    <property type="evidence" value="ECO:0007669"/>
    <property type="project" value="UniProtKB-UniRule"/>
</dbReference>
<dbReference type="InterPro" id="IPR033644">
    <property type="entry name" value="Ferrochelatase_C"/>
</dbReference>
<keyword evidence="7 8" id="KW-0963">Cytoplasm</keyword>
<dbReference type="Pfam" id="PF00762">
    <property type="entry name" value="Ferrochelatase"/>
    <property type="match status" value="1"/>
</dbReference>
<evidence type="ECO:0000256" key="1">
    <source>
        <dbReference type="ARBA" id="ARBA00004744"/>
    </source>
</evidence>
<comment type="caution">
    <text evidence="7">Lacks conserved residue(s) required for the propagation of feature annotation.</text>
</comment>
<keyword evidence="5 7" id="KW-0627">Porphyrin biosynthesis</keyword>
<evidence type="ECO:0000256" key="2">
    <source>
        <dbReference type="ARBA" id="ARBA00023004"/>
    </source>
</evidence>
<dbReference type="GO" id="GO:0005737">
    <property type="term" value="C:cytoplasm"/>
    <property type="evidence" value="ECO:0007669"/>
    <property type="project" value="UniProtKB-SubCell"/>
</dbReference>
<evidence type="ECO:0000313" key="10">
    <source>
        <dbReference type="Proteomes" id="UP000191200"/>
    </source>
</evidence>
<evidence type="ECO:0000256" key="6">
    <source>
        <dbReference type="ARBA" id="ARBA00024536"/>
    </source>
</evidence>
<dbReference type="PROSITE" id="PS00534">
    <property type="entry name" value="FERROCHELATASE"/>
    <property type="match status" value="1"/>
</dbReference>
<dbReference type="EMBL" id="CP017267">
    <property type="protein sequence ID" value="APB32114.1"/>
    <property type="molecule type" value="Genomic_DNA"/>
</dbReference>
<feature type="binding site" evidence="7">
    <location>
        <position position="191"/>
    </location>
    <ligand>
        <name>Fe(2+)</name>
        <dbReference type="ChEBI" id="CHEBI:29033"/>
    </ligand>
</feature>
<protein>
    <recommendedName>
        <fullName evidence="7">Coproporphyrin III ferrochelatase</fullName>
        <ecNumber evidence="7">4.99.1.9</ecNumber>
    </recommendedName>
</protein>
<name>A0A1J0A858_9ENTE</name>
<accession>A0A1J0A858</accession>
<comment type="catalytic activity">
    <reaction evidence="6">
        <text>Fe-coproporphyrin III + 2 H(+) = coproporphyrin III + Fe(2+)</text>
        <dbReference type="Rhea" id="RHEA:49572"/>
        <dbReference type="ChEBI" id="CHEBI:15378"/>
        <dbReference type="ChEBI" id="CHEBI:29033"/>
        <dbReference type="ChEBI" id="CHEBI:68438"/>
        <dbReference type="ChEBI" id="CHEBI:131725"/>
        <dbReference type="EC" id="4.99.1.9"/>
    </reaction>
    <physiologicalReaction direction="right-to-left" evidence="6">
        <dbReference type="Rhea" id="RHEA:49574"/>
    </physiologicalReaction>
</comment>
<comment type="function">
    <text evidence="7 8">Involved in coproporphyrin-dependent heme b biosynthesis. Catalyzes the insertion of ferrous iron into coproporphyrin III to form Fe-coproporphyrin III.</text>
</comment>
<dbReference type="RefSeq" id="WP_071457722.1">
    <property type="nucleotide sequence ID" value="NZ_CP017267.1"/>
</dbReference>
<dbReference type="GO" id="GO:0004325">
    <property type="term" value="F:ferrochelatase activity"/>
    <property type="evidence" value="ECO:0007669"/>
    <property type="project" value="UniProtKB-UniRule"/>
</dbReference>
<dbReference type="UniPathway" id="UPA00252"/>
<dbReference type="AlphaFoldDB" id="A0A1J0A858"/>
<dbReference type="EC" id="4.99.1.9" evidence="7"/>
<dbReference type="OrthoDB" id="9809741at2"/>
<comment type="similarity">
    <text evidence="7 8">Belongs to the ferrochelatase family.</text>
</comment>
<evidence type="ECO:0000256" key="5">
    <source>
        <dbReference type="ARBA" id="ARBA00023244"/>
    </source>
</evidence>
<dbReference type="SUPFAM" id="SSF53800">
    <property type="entry name" value="Chelatase"/>
    <property type="match status" value="1"/>
</dbReference>
<dbReference type="PANTHER" id="PTHR11108">
    <property type="entry name" value="FERROCHELATASE"/>
    <property type="match status" value="1"/>
</dbReference>
<proteinExistence type="inferred from homology"/>
<gene>
    <name evidence="7" type="primary">cpfC</name>
    <name evidence="9" type="ORF">BHY08_10015</name>
</gene>
<dbReference type="NCBIfam" id="TIGR00109">
    <property type="entry name" value="hemH"/>
    <property type="match status" value="1"/>
</dbReference>
<dbReference type="InterPro" id="IPR001015">
    <property type="entry name" value="Ferrochelatase"/>
</dbReference>